<gene>
    <name evidence="1" type="ORF">D9V37_00180</name>
</gene>
<evidence type="ECO:0000313" key="2">
    <source>
        <dbReference type="Proteomes" id="UP000281708"/>
    </source>
</evidence>
<dbReference type="EMBL" id="RDBE01000001">
    <property type="protein sequence ID" value="RLV50452.1"/>
    <property type="molecule type" value="Genomic_DNA"/>
</dbReference>
<keyword evidence="2" id="KW-1185">Reference proteome</keyword>
<evidence type="ECO:0000313" key="1">
    <source>
        <dbReference type="EMBL" id="RLV50452.1"/>
    </source>
</evidence>
<comment type="caution">
    <text evidence="1">The sequence shown here is derived from an EMBL/GenBank/DDBJ whole genome shotgun (WGS) entry which is preliminary data.</text>
</comment>
<name>A0A3L8P650_9ACTN</name>
<dbReference type="Proteomes" id="UP000281708">
    <property type="component" value="Unassembled WGS sequence"/>
</dbReference>
<protein>
    <recommendedName>
        <fullName evidence="3">Sulfotransferase family protein</fullName>
    </recommendedName>
</protein>
<dbReference type="InterPro" id="IPR027417">
    <property type="entry name" value="P-loop_NTPase"/>
</dbReference>
<proteinExistence type="predicted"/>
<evidence type="ECO:0008006" key="3">
    <source>
        <dbReference type="Google" id="ProtNLM"/>
    </source>
</evidence>
<dbReference type="OrthoDB" id="5144031at2"/>
<dbReference type="RefSeq" id="WP_121804133.1">
    <property type="nucleotide sequence ID" value="NZ_RDBE01000001.1"/>
</dbReference>
<organism evidence="1 2">
    <name type="scientific">Nocardioides mangrovicus</name>
    <dbReference type="NCBI Taxonomy" id="2478913"/>
    <lineage>
        <taxon>Bacteria</taxon>
        <taxon>Bacillati</taxon>
        <taxon>Actinomycetota</taxon>
        <taxon>Actinomycetes</taxon>
        <taxon>Propionibacteriales</taxon>
        <taxon>Nocardioidaceae</taxon>
        <taxon>Nocardioides</taxon>
    </lineage>
</organism>
<dbReference type="Gene3D" id="3.40.50.300">
    <property type="entry name" value="P-loop containing nucleotide triphosphate hydrolases"/>
    <property type="match status" value="1"/>
</dbReference>
<dbReference type="AlphaFoldDB" id="A0A3L8P650"/>
<reference evidence="1 2" key="1">
    <citation type="submission" date="2018-10" db="EMBL/GenBank/DDBJ databases">
        <title>Marmoricola sp. 4Q3S-7 whole genome shotgun sequence.</title>
        <authorList>
            <person name="Li F."/>
        </authorList>
    </citation>
    <scope>NUCLEOTIDE SEQUENCE [LARGE SCALE GENOMIC DNA]</scope>
    <source>
        <strain evidence="1 2">4Q3S-7</strain>
    </source>
</reference>
<sequence>MSPVLLHIGPQKTGSTAIQRSMDASREALAEHGVYYPGPWYRMRTQASWAVMGTGSAVGRPAPDIAAWHELLDDIGSHTLRLTCLSSEALAMSDEAAVERIVAGLGGGENVRLVYVARRLDRLLPSHWQERVKSRLLWSYPQFLDLMLGEPDRADFEWRMMWRPQLVGEVVERWSAQIPVEQITVVVADEDDPGLLPRSFEELLGVPAGVLAAPTSGQNRSLTYAEAEAIRRVNHVFAEQGWSPEQYWRLVQAGVAESLKNAPLPPDAARMVGYTADQAARVDALADEQVAALTGSGAHLVGDPERLRTRGLLEPVSSQPPIAEVSLELLGSVVEGLVVGGQGLTKRKIRERRRAARAADPLATASAGSLARELARRARRRLPL</sequence>
<accession>A0A3L8P650</accession>
<dbReference type="SUPFAM" id="SSF52540">
    <property type="entry name" value="P-loop containing nucleoside triphosphate hydrolases"/>
    <property type="match status" value="1"/>
</dbReference>